<protein>
    <submittedName>
        <fullName evidence="6">Glutamine amidotransferase</fullName>
    </submittedName>
</protein>
<dbReference type="GO" id="GO:0019243">
    <property type="term" value="P:methylglyoxal catabolic process to D-lactate via S-lactoyl-glutathione"/>
    <property type="evidence" value="ECO:0007669"/>
    <property type="project" value="TreeGrafter"/>
</dbReference>
<evidence type="ECO:0000313" key="7">
    <source>
        <dbReference type="Proteomes" id="UP000239649"/>
    </source>
</evidence>
<feature type="compositionally biased region" description="Low complexity" evidence="4">
    <location>
        <begin position="233"/>
        <end position="244"/>
    </location>
</feature>
<sequence length="288" mass="30687">MSAGKVLIVATSATKLTDGRQTGCWVEEVASPYLLWREKGLSVVVASVAGGAIPWDEASTSGDFFTPEADAFMKNAESAAAIQSTKIAEEILAGGIDSYDALFVPGGHGICFDGTSGVVIKLVEAFWNAGKVVSAVCHGPCALVTAQDAAGNSILKGRACTGFTDAEERAVGKDQAVPFLLEQRMRELGGAFVAGPDWHPHAVSDGKLITGQNPASSKRVAELVVEAPAPARPPCARLARPPTCRVKHQEEHHHHDHHDQHPRQGARHDEVDPTKARSSWHQTYRPPI</sequence>
<evidence type="ECO:0000256" key="3">
    <source>
        <dbReference type="ARBA" id="ARBA00038493"/>
    </source>
</evidence>
<keyword evidence="7" id="KW-1185">Reference proteome</keyword>
<comment type="caution">
    <text evidence="6">The sequence shown here is derived from an EMBL/GenBank/DDBJ whole genome shotgun (WGS) entry which is preliminary data.</text>
</comment>
<dbReference type="InterPro" id="IPR029062">
    <property type="entry name" value="Class_I_gatase-like"/>
</dbReference>
<name>A0A2P6V3M6_9CHLO</name>
<organism evidence="6 7">
    <name type="scientific">Micractinium conductrix</name>
    <dbReference type="NCBI Taxonomy" id="554055"/>
    <lineage>
        <taxon>Eukaryota</taxon>
        <taxon>Viridiplantae</taxon>
        <taxon>Chlorophyta</taxon>
        <taxon>core chlorophytes</taxon>
        <taxon>Trebouxiophyceae</taxon>
        <taxon>Chlorellales</taxon>
        <taxon>Chlorellaceae</taxon>
        <taxon>Chlorella clade</taxon>
        <taxon>Micractinium</taxon>
    </lineage>
</organism>
<evidence type="ECO:0000313" key="6">
    <source>
        <dbReference type="EMBL" id="PSC68692.1"/>
    </source>
</evidence>
<gene>
    <name evidence="6" type="ORF">C2E20_7763</name>
</gene>
<dbReference type="Pfam" id="PF01965">
    <property type="entry name" value="DJ-1_PfpI"/>
    <property type="match status" value="1"/>
</dbReference>
<proteinExistence type="inferred from homology"/>
<dbReference type="GO" id="GO:0005737">
    <property type="term" value="C:cytoplasm"/>
    <property type="evidence" value="ECO:0007669"/>
    <property type="project" value="TreeGrafter"/>
</dbReference>
<comment type="similarity">
    <text evidence="3">Belongs to the peptidase C56 family. HSP31-like subfamily.</text>
</comment>
<evidence type="ECO:0000259" key="5">
    <source>
        <dbReference type="Pfam" id="PF01965"/>
    </source>
</evidence>
<feature type="domain" description="DJ-1/PfpI" evidence="5">
    <location>
        <begin position="28"/>
        <end position="226"/>
    </location>
</feature>
<dbReference type="EMBL" id="LHPF02000034">
    <property type="protein sequence ID" value="PSC68692.1"/>
    <property type="molecule type" value="Genomic_DNA"/>
</dbReference>
<evidence type="ECO:0000256" key="1">
    <source>
        <dbReference type="ARBA" id="ARBA00023016"/>
    </source>
</evidence>
<dbReference type="GO" id="GO:0016740">
    <property type="term" value="F:transferase activity"/>
    <property type="evidence" value="ECO:0007669"/>
    <property type="project" value="UniProtKB-KW"/>
</dbReference>
<reference evidence="6 7" key="1">
    <citation type="journal article" date="2018" name="Plant J.">
        <title>Genome sequences of Chlorella sorokiniana UTEX 1602 and Micractinium conductrix SAG 241.80: implications to maltose excretion by a green alga.</title>
        <authorList>
            <person name="Arriola M.B."/>
            <person name="Velmurugan N."/>
            <person name="Zhang Y."/>
            <person name="Plunkett M.H."/>
            <person name="Hondzo H."/>
            <person name="Barney B.M."/>
        </authorList>
    </citation>
    <scope>NUCLEOTIDE SEQUENCE [LARGE SCALE GENOMIC DNA]</scope>
    <source>
        <strain evidence="6 7">SAG 241.80</strain>
    </source>
</reference>
<keyword evidence="1" id="KW-0346">Stress response</keyword>
<dbReference type="Gene3D" id="3.40.50.880">
    <property type="match status" value="1"/>
</dbReference>
<evidence type="ECO:0000256" key="2">
    <source>
        <dbReference type="ARBA" id="ARBA00023239"/>
    </source>
</evidence>
<feature type="compositionally biased region" description="Basic and acidic residues" evidence="4">
    <location>
        <begin position="247"/>
        <end position="275"/>
    </location>
</feature>
<dbReference type="InterPro" id="IPR050325">
    <property type="entry name" value="Prot/Nucl_acid_deglycase"/>
</dbReference>
<evidence type="ECO:0000256" key="4">
    <source>
        <dbReference type="SAM" id="MobiDB-lite"/>
    </source>
</evidence>
<dbReference type="PANTHER" id="PTHR48094">
    <property type="entry name" value="PROTEIN/NUCLEIC ACID DEGLYCASE DJ-1-RELATED"/>
    <property type="match status" value="1"/>
</dbReference>
<feature type="region of interest" description="Disordered" evidence="4">
    <location>
        <begin position="233"/>
        <end position="288"/>
    </location>
</feature>
<dbReference type="CDD" id="cd03141">
    <property type="entry name" value="GATase1_Hsp31_like"/>
    <property type="match status" value="1"/>
</dbReference>
<dbReference type="OrthoDB" id="543156at2759"/>
<dbReference type="AlphaFoldDB" id="A0A2P6V3M6"/>
<keyword evidence="6" id="KW-0315">Glutamine amidotransferase</keyword>
<dbReference type="SUPFAM" id="SSF52317">
    <property type="entry name" value="Class I glutamine amidotransferase-like"/>
    <property type="match status" value="1"/>
</dbReference>
<dbReference type="GO" id="GO:0019172">
    <property type="term" value="F:glyoxalase III activity"/>
    <property type="evidence" value="ECO:0007669"/>
    <property type="project" value="TreeGrafter"/>
</dbReference>
<accession>A0A2P6V3M6</accession>
<dbReference type="STRING" id="554055.A0A2P6V3M6"/>
<dbReference type="InterPro" id="IPR002818">
    <property type="entry name" value="DJ-1/PfpI"/>
</dbReference>
<dbReference type="PANTHER" id="PTHR48094:SF11">
    <property type="entry name" value="GLUTATHIONE-INDEPENDENT GLYOXALASE HSP31-RELATED"/>
    <property type="match status" value="1"/>
</dbReference>
<keyword evidence="2" id="KW-0456">Lyase</keyword>
<dbReference type="Proteomes" id="UP000239649">
    <property type="component" value="Unassembled WGS sequence"/>
</dbReference>